<evidence type="ECO:0000256" key="2">
    <source>
        <dbReference type="SAM" id="SignalP"/>
    </source>
</evidence>
<keyword evidence="2" id="KW-0732">Signal</keyword>
<feature type="region of interest" description="Disordered" evidence="1">
    <location>
        <begin position="29"/>
        <end position="49"/>
    </location>
</feature>
<dbReference type="RefSeq" id="WP_147237487.1">
    <property type="nucleotide sequence ID" value="NZ_JAZHFZ010000006.1"/>
</dbReference>
<protein>
    <submittedName>
        <fullName evidence="4">DUF3455 domain-containing protein</fullName>
    </submittedName>
</protein>
<comment type="caution">
    <text evidence="4">The sequence shown here is derived from an EMBL/GenBank/DDBJ whole genome shotgun (WGS) entry which is preliminary data.</text>
</comment>
<dbReference type="EMBL" id="VOQS01000005">
    <property type="protein sequence ID" value="TXC79903.1"/>
    <property type="molecule type" value="Genomic_DNA"/>
</dbReference>
<feature type="signal peptide" evidence="2">
    <location>
        <begin position="1"/>
        <end position="26"/>
    </location>
</feature>
<reference evidence="4" key="2">
    <citation type="submission" date="2019-08" db="EMBL/GenBank/DDBJ databases">
        <authorList>
            <person name="Im W.-T."/>
        </authorList>
    </citation>
    <scope>NUCLEOTIDE SEQUENCE</scope>
    <source>
        <strain evidence="4">NF 2-5-3</strain>
    </source>
</reference>
<reference evidence="4 5" key="1">
    <citation type="journal article" date="2018" name="Int. J. Syst. Evol. Microbiol.">
        <title>Paraburkholderia azotifigens sp. nov., a nitrogen-fixing bacterium isolated from paddy soil.</title>
        <authorList>
            <person name="Choi G.M."/>
            <person name="Im W.T."/>
        </authorList>
    </citation>
    <scope>NUCLEOTIDE SEQUENCE [LARGE SCALE GENOMIC DNA]</scope>
    <source>
        <strain evidence="4 5">NF 2-5-3</strain>
    </source>
</reference>
<gene>
    <name evidence="4" type="ORF">FRZ40_36915</name>
    <name evidence="3" type="ORF">V4C56_11805</name>
</gene>
<dbReference type="Proteomes" id="UP000321776">
    <property type="component" value="Unassembled WGS sequence"/>
</dbReference>
<dbReference type="InterPro" id="IPR021851">
    <property type="entry name" value="DUF3455"/>
</dbReference>
<dbReference type="AlphaFoldDB" id="A0A5C6V3K3"/>
<accession>A0A5C6V3K3</accession>
<feature type="compositionally biased region" description="Low complexity" evidence="1">
    <location>
        <begin position="29"/>
        <end position="39"/>
    </location>
</feature>
<name>A0A5C6V3K3_9BURK</name>
<keyword evidence="6" id="KW-1185">Reference proteome</keyword>
<evidence type="ECO:0000313" key="3">
    <source>
        <dbReference type="EMBL" id="MEM5340311.1"/>
    </source>
</evidence>
<evidence type="ECO:0000313" key="6">
    <source>
        <dbReference type="Proteomes" id="UP001481677"/>
    </source>
</evidence>
<proteinExistence type="predicted"/>
<sequence length="210" mass="21663">MSAVPLTRAAATVVAIALTLAGTGCASAPQAAPEAQLPPTFEPARGEVPGSTLHAQGDMHYVCARTEAGAQSADFAAYMWKPVGTLARLLDDKGHAVALVTPEGYYSAYDGSYVVARLTDTVQPDPQTLPWTREAIRFTAAASNGDGRFAGTTAIVRAHTIGGLAPAGACDQEGTSLAVPYFATYLIYRHADADTSAAAPRMTPVGITAP</sequence>
<dbReference type="Proteomes" id="UP001481677">
    <property type="component" value="Unassembled WGS sequence"/>
</dbReference>
<dbReference type="Pfam" id="PF11937">
    <property type="entry name" value="DUF3455"/>
    <property type="match status" value="1"/>
</dbReference>
<reference evidence="3 6" key="3">
    <citation type="submission" date="2024-01" db="EMBL/GenBank/DDBJ databases">
        <title>The diversity of rhizobia nodulating Mimosa spp. in eleven states of Brazil covering several biomes is determined by host plant, location, and edaphic factors.</title>
        <authorList>
            <person name="Rouws L."/>
            <person name="Barauna A."/>
            <person name="Beukes C."/>
            <person name="De Faria S.M."/>
            <person name="Gross E."/>
            <person name="Dos Reis Junior F.B."/>
            <person name="Simon M."/>
            <person name="Maluk M."/>
            <person name="Odee D.W."/>
            <person name="Kenicer G."/>
            <person name="Young J.P.W."/>
            <person name="Reis V.M."/>
            <person name="Zilli J."/>
            <person name="James E.K."/>
        </authorList>
    </citation>
    <scope>NUCLEOTIDE SEQUENCE [LARGE SCALE GENOMIC DNA]</scope>
    <source>
        <strain evidence="3 6">JPY530</strain>
    </source>
</reference>
<dbReference type="EMBL" id="JAZHGA010000007">
    <property type="protein sequence ID" value="MEM5340311.1"/>
    <property type="molecule type" value="Genomic_DNA"/>
</dbReference>
<evidence type="ECO:0000313" key="5">
    <source>
        <dbReference type="Proteomes" id="UP000321776"/>
    </source>
</evidence>
<feature type="chain" id="PRO_5022737694" evidence="2">
    <location>
        <begin position="27"/>
        <end position="210"/>
    </location>
</feature>
<evidence type="ECO:0000256" key="1">
    <source>
        <dbReference type="SAM" id="MobiDB-lite"/>
    </source>
</evidence>
<evidence type="ECO:0000313" key="4">
    <source>
        <dbReference type="EMBL" id="TXC79903.1"/>
    </source>
</evidence>
<organism evidence="4 5">
    <name type="scientific">Paraburkholderia azotifigens</name>
    <dbReference type="NCBI Taxonomy" id="2057004"/>
    <lineage>
        <taxon>Bacteria</taxon>
        <taxon>Pseudomonadati</taxon>
        <taxon>Pseudomonadota</taxon>
        <taxon>Betaproteobacteria</taxon>
        <taxon>Burkholderiales</taxon>
        <taxon>Burkholderiaceae</taxon>
        <taxon>Paraburkholderia</taxon>
    </lineage>
</organism>